<name>A0AAV0H0V1_9ROSI</name>
<evidence type="ECO:0000256" key="10">
    <source>
        <dbReference type="SAM" id="Phobius"/>
    </source>
</evidence>
<evidence type="ECO:0000256" key="8">
    <source>
        <dbReference type="PIRSR" id="PIRSR602401-1"/>
    </source>
</evidence>
<keyword evidence="10" id="KW-0812">Transmembrane</keyword>
<evidence type="ECO:0000256" key="7">
    <source>
        <dbReference type="ARBA" id="ARBA00023033"/>
    </source>
</evidence>
<dbReference type="GO" id="GO:0004497">
    <property type="term" value="F:monooxygenase activity"/>
    <property type="evidence" value="ECO:0007669"/>
    <property type="project" value="UniProtKB-KW"/>
</dbReference>
<feature type="binding site" description="axial binding residue" evidence="8">
    <location>
        <position position="464"/>
    </location>
    <ligand>
        <name>heme</name>
        <dbReference type="ChEBI" id="CHEBI:30413"/>
    </ligand>
    <ligandPart>
        <name>Fe</name>
        <dbReference type="ChEBI" id="CHEBI:18248"/>
    </ligandPart>
</feature>
<organism evidence="11 12">
    <name type="scientific">Linum tenue</name>
    <dbReference type="NCBI Taxonomy" id="586396"/>
    <lineage>
        <taxon>Eukaryota</taxon>
        <taxon>Viridiplantae</taxon>
        <taxon>Streptophyta</taxon>
        <taxon>Embryophyta</taxon>
        <taxon>Tracheophyta</taxon>
        <taxon>Spermatophyta</taxon>
        <taxon>Magnoliopsida</taxon>
        <taxon>eudicotyledons</taxon>
        <taxon>Gunneridae</taxon>
        <taxon>Pentapetalae</taxon>
        <taxon>rosids</taxon>
        <taxon>fabids</taxon>
        <taxon>Malpighiales</taxon>
        <taxon>Linaceae</taxon>
        <taxon>Linum</taxon>
    </lineage>
</organism>
<evidence type="ECO:0000256" key="6">
    <source>
        <dbReference type="ARBA" id="ARBA00023004"/>
    </source>
</evidence>
<dbReference type="PANTHER" id="PTHR47955:SF8">
    <property type="entry name" value="CYTOCHROME P450 71D11-LIKE"/>
    <property type="match status" value="1"/>
</dbReference>
<keyword evidence="10" id="KW-1133">Transmembrane helix</keyword>
<dbReference type="InterPro" id="IPR002401">
    <property type="entry name" value="Cyt_P450_E_grp-I"/>
</dbReference>
<dbReference type="GO" id="GO:0016705">
    <property type="term" value="F:oxidoreductase activity, acting on paired donors, with incorporation or reduction of molecular oxygen"/>
    <property type="evidence" value="ECO:0007669"/>
    <property type="project" value="InterPro"/>
</dbReference>
<keyword evidence="10" id="KW-0472">Membrane</keyword>
<dbReference type="FunFam" id="1.10.630.10:FF:000043">
    <property type="entry name" value="Cytochrome P450 99A2"/>
    <property type="match status" value="1"/>
</dbReference>
<dbReference type="CDD" id="cd11072">
    <property type="entry name" value="CYP71-like"/>
    <property type="match status" value="1"/>
</dbReference>
<dbReference type="EMBL" id="CAMGYJ010000002">
    <property type="protein sequence ID" value="CAI0378857.1"/>
    <property type="molecule type" value="Genomic_DNA"/>
</dbReference>
<dbReference type="InterPro" id="IPR036396">
    <property type="entry name" value="Cyt_P450_sf"/>
</dbReference>
<dbReference type="InterPro" id="IPR001128">
    <property type="entry name" value="Cyt_P450"/>
</dbReference>
<dbReference type="InterPro" id="IPR017972">
    <property type="entry name" value="Cyt_P450_CS"/>
</dbReference>
<dbReference type="PROSITE" id="PS00086">
    <property type="entry name" value="CYTOCHROME_P450"/>
    <property type="match status" value="1"/>
</dbReference>
<dbReference type="GO" id="GO:0005506">
    <property type="term" value="F:iron ion binding"/>
    <property type="evidence" value="ECO:0007669"/>
    <property type="project" value="InterPro"/>
</dbReference>
<sequence length="527" mass="58463">MELLLQLPATIDPSSCYTAVLIVLTSLLALFIFSRSSSTSNKLRRKSRLVLPPSPPVKLPLIGHMHHLASNPLPHRALRDLAQQHGPAIMHLQLGQVQTIVVSSAQIAEAILKTHDVNFAQRPPVHSADILAYGSTDIVFAPYGDYWRQLRRICTIELFSAKMIKSFSSIREDEVSKLVAAVSTSSAAAGIDLTAMFSKLTYSVLSRAAFGEVREGSEAFLPLIDEIIRVASGFNIADFYPSFKFLQVLTGVESKLNVLHEKADKVLESIIADHRVKKGGKRSGEEEESGDLLDVLLRHHEGENNLGFSLTTDNIKAVLVDLFVAGTETTATSLDWIMSELMRNPRVMQKAQAEARRVFEPQGKVDESRLEELTYLKMVIRENMRLHPPVAVLLPRTGAQDCEIGGYHVPAGASIMVNAWAIGRNPEYWTDPETFWPERFLESSVDYKGAHFQLLPFGAGRRICPGMSFASANLELPLARLLYDFDWKLPNGQEPECIDMTEMFGATVRRKNSLFLVPVVASSLNGK</sequence>
<evidence type="ECO:0000256" key="5">
    <source>
        <dbReference type="ARBA" id="ARBA00023002"/>
    </source>
</evidence>
<evidence type="ECO:0000313" key="12">
    <source>
        <dbReference type="Proteomes" id="UP001154282"/>
    </source>
</evidence>
<evidence type="ECO:0000313" key="11">
    <source>
        <dbReference type="EMBL" id="CAI0378857.1"/>
    </source>
</evidence>
<dbReference type="GO" id="GO:0020037">
    <property type="term" value="F:heme binding"/>
    <property type="evidence" value="ECO:0007669"/>
    <property type="project" value="InterPro"/>
</dbReference>
<evidence type="ECO:0000256" key="2">
    <source>
        <dbReference type="ARBA" id="ARBA00010617"/>
    </source>
</evidence>
<comment type="similarity">
    <text evidence="2 9">Belongs to the cytochrome P450 family.</text>
</comment>
<reference evidence="11" key="1">
    <citation type="submission" date="2022-08" db="EMBL/GenBank/DDBJ databases">
        <authorList>
            <person name="Gutierrez-Valencia J."/>
        </authorList>
    </citation>
    <scope>NUCLEOTIDE SEQUENCE</scope>
</reference>
<keyword evidence="6 8" id="KW-0408">Iron</keyword>
<dbReference type="PRINTS" id="PR00385">
    <property type="entry name" value="P450"/>
</dbReference>
<protein>
    <recommendedName>
        <fullName evidence="13">Cytochrome P450</fullName>
    </recommendedName>
</protein>
<evidence type="ECO:0000256" key="9">
    <source>
        <dbReference type="RuleBase" id="RU000461"/>
    </source>
</evidence>
<evidence type="ECO:0000256" key="1">
    <source>
        <dbReference type="ARBA" id="ARBA00001971"/>
    </source>
</evidence>
<keyword evidence="7 9" id="KW-0503">Monooxygenase</keyword>
<keyword evidence="12" id="KW-1185">Reference proteome</keyword>
<dbReference type="AlphaFoldDB" id="A0AAV0H0V1"/>
<accession>A0AAV0H0V1</accession>
<dbReference type="Gene3D" id="1.10.630.10">
    <property type="entry name" value="Cytochrome P450"/>
    <property type="match status" value="1"/>
</dbReference>
<dbReference type="SUPFAM" id="SSF48264">
    <property type="entry name" value="Cytochrome P450"/>
    <property type="match status" value="1"/>
</dbReference>
<gene>
    <name evidence="11" type="ORF">LITE_LOCUS2049</name>
</gene>
<proteinExistence type="inferred from homology"/>
<feature type="transmembrane region" description="Helical" evidence="10">
    <location>
        <begin position="17"/>
        <end position="36"/>
    </location>
</feature>
<evidence type="ECO:0008006" key="13">
    <source>
        <dbReference type="Google" id="ProtNLM"/>
    </source>
</evidence>
<dbReference type="PANTHER" id="PTHR47955">
    <property type="entry name" value="CYTOCHROME P450 FAMILY 71 PROTEIN"/>
    <property type="match status" value="1"/>
</dbReference>
<evidence type="ECO:0000256" key="4">
    <source>
        <dbReference type="ARBA" id="ARBA00022723"/>
    </source>
</evidence>
<keyword evidence="3 8" id="KW-0349">Heme</keyword>
<comment type="caution">
    <text evidence="11">The sequence shown here is derived from an EMBL/GenBank/DDBJ whole genome shotgun (WGS) entry which is preliminary data.</text>
</comment>
<evidence type="ECO:0000256" key="3">
    <source>
        <dbReference type="ARBA" id="ARBA00022617"/>
    </source>
</evidence>
<dbReference type="PRINTS" id="PR00463">
    <property type="entry name" value="EP450I"/>
</dbReference>
<dbReference type="Pfam" id="PF00067">
    <property type="entry name" value="p450"/>
    <property type="match status" value="1"/>
</dbReference>
<dbReference type="Proteomes" id="UP001154282">
    <property type="component" value="Unassembled WGS sequence"/>
</dbReference>
<keyword evidence="4 8" id="KW-0479">Metal-binding</keyword>
<comment type="cofactor">
    <cofactor evidence="1 8">
        <name>heme</name>
        <dbReference type="ChEBI" id="CHEBI:30413"/>
    </cofactor>
</comment>
<keyword evidence="5 9" id="KW-0560">Oxidoreductase</keyword>